<organism evidence="1 3">
    <name type="scientific">Toxocara canis</name>
    <name type="common">Canine roundworm</name>
    <dbReference type="NCBI Taxonomy" id="6265"/>
    <lineage>
        <taxon>Eukaryota</taxon>
        <taxon>Metazoa</taxon>
        <taxon>Ecdysozoa</taxon>
        <taxon>Nematoda</taxon>
        <taxon>Chromadorea</taxon>
        <taxon>Rhabditida</taxon>
        <taxon>Spirurina</taxon>
        <taxon>Ascaridomorpha</taxon>
        <taxon>Ascaridoidea</taxon>
        <taxon>Toxocaridae</taxon>
        <taxon>Toxocara</taxon>
    </lineage>
</organism>
<dbReference type="EMBL" id="JPKZ01002597">
    <property type="protein sequence ID" value="KHN75901.1"/>
    <property type="molecule type" value="Genomic_DNA"/>
</dbReference>
<gene>
    <name evidence="1" type="ORF">Tcan_02640</name>
    <name evidence="2" type="ORF">TCNE_LOCUS15917</name>
</gene>
<evidence type="ECO:0008006" key="4">
    <source>
        <dbReference type="Google" id="ProtNLM"/>
    </source>
</evidence>
<dbReference type="AlphaFoldDB" id="A0A0B2UXX3"/>
<keyword evidence="3" id="KW-1185">Reference proteome</keyword>
<evidence type="ECO:0000313" key="1">
    <source>
        <dbReference type="EMBL" id="KHN75901.1"/>
    </source>
</evidence>
<protein>
    <recommendedName>
        <fullName evidence="4">ULP_PROTEASE domain-containing protein</fullName>
    </recommendedName>
</protein>
<name>A0A0B2UXX3_TOXCA</name>
<reference evidence="1 3" key="1">
    <citation type="submission" date="2014-11" db="EMBL/GenBank/DDBJ databases">
        <title>Genetic blueprint of the zoonotic pathogen Toxocara canis.</title>
        <authorList>
            <person name="Zhu X.-Q."/>
            <person name="Korhonen P.K."/>
            <person name="Cai H."/>
            <person name="Young N.D."/>
            <person name="Nejsum P."/>
            <person name="von Samson-Himmelstjerna G."/>
            <person name="Boag P.R."/>
            <person name="Tan P."/>
            <person name="Li Q."/>
            <person name="Min J."/>
            <person name="Yang Y."/>
            <person name="Wang X."/>
            <person name="Fang X."/>
            <person name="Hall R.S."/>
            <person name="Hofmann A."/>
            <person name="Sternberg P.W."/>
            <person name="Jex A.R."/>
            <person name="Gasser R.B."/>
        </authorList>
    </citation>
    <scope>NUCLEOTIDE SEQUENCE [LARGE SCALE GENOMIC DNA]</scope>
    <source>
        <strain evidence="1">PN_DK_2014</strain>
    </source>
</reference>
<dbReference type="Gene3D" id="3.75.10.10">
    <property type="entry name" value="L-arginine/glycine Amidinotransferase, Chain A"/>
    <property type="match status" value="1"/>
</dbReference>
<dbReference type="SUPFAM" id="SSF55909">
    <property type="entry name" value="Pentein"/>
    <property type="match status" value="1"/>
</dbReference>
<dbReference type="EMBL" id="UYWY01023193">
    <property type="protein sequence ID" value="VDM47238.1"/>
    <property type="molecule type" value="Genomic_DNA"/>
</dbReference>
<dbReference type="OMA" id="HSTMMDK"/>
<dbReference type="Proteomes" id="UP000031036">
    <property type="component" value="Unassembled WGS sequence"/>
</dbReference>
<dbReference type="OrthoDB" id="544103at2759"/>
<proteinExistence type="predicted"/>
<reference evidence="2" key="2">
    <citation type="submission" date="2018-11" db="EMBL/GenBank/DDBJ databases">
        <authorList>
            <consortium name="Pathogen Informatics"/>
        </authorList>
    </citation>
    <scope>NUCLEOTIDE SEQUENCE [LARGE SCALE GENOMIC DNA]</scope>
</reference>
<evidence type="ECO:0000313" key="2">
    <source>
        <dbReference type="EMBL" id="VDM47238.1"/>
    </source>
</evidence>
<sequence length="334" mass="37878">MFAPSGVLSRNNQLKPSLFAEHDNVVILADKHTMPYLDGRSRSTKSRLPLDALIQASIYDINIHDFAPFGIRQLVKFSYRPSTLADVAARQIDESVRRFIDDSKLRLDKREPELILSAEHIVDNGINKAIVDQRVLEENHGRLPEWAIMIKLFNAFRKVTVVANPLNRTNLRLDDVMSFVDEQILVIPVLDKEARSNLDAELYKKFRDEVMLVDLPAQLSEDQKGNCGMYTAILTTDKYVYVPVFGNDPDNWKRGHSTMMDKMVVHMLEASTPSLPTTLFEIHVNTRKTVVPVNIPRAVCERGISLRSLAWTLRGNAAEHIIQLARNTPAKLAL</sequence>
<accession>A0A0B2UXX3</accession>
<evidence type="ECO:0000313" key="3">
    <source>
        <dbReference type="Proteomes" id="UP000031036"/>
    </source>
</evidence>